<proteinExistence type="predicted"/>
<dbReference type="HOGENOM" id="CLU_2809670_0_0_5"/>
<keyword evidence="1" id="KW-0614">Plasmid</keyword>
<accession>H8K6D8</accession>
<evidence type="ECO:0000313" key="1">
    <source>
        <dbReference type="EMBL" id="AFC70449.1"/>
    </source>
</evidence>
<dbReference type="RefSeq" id="WP_014386961.1">
    <property type="nucleotide sequence ID" value="NC_017021.1"/>
</dbReference>
<organism evidence="1 2">
    <name type="scientific">Rickettsia amblyommatis (strain GAT-30V)</name>
    <name type="common">Rickettsia amblyommii</name>
    <dbReference type="NCBI Taxonomy" id="1105111"/>
    <lineage>
        <taxon>Bacteria</taxon>
        <taxon>Pseudomonadati</taxon>
        <taxon>Pseudomonadota</taxon>
        <taxon>Alphaproteobacteria</taxon>
        <taxon>Rickettsiales</taxon>
        <taxon>Rickettsiaceae</taxon>
        <taxon>Rickettsieae</taxon>
        <taxon>Rickettsia</taxon>
        <taxon>spotted fever group</taxon>
    </lineage>
</organism>
<dbReference type="EMBL" id="CP003337">
    <property type="protein sequence ID" value="AFC70449.1"/>
    <property type="molecule type" value="Genomic_DNA"/>
</dbReference>
<dbReference type="AlphaFoldDB" id="H8K6D8"/>
<dbReference type="Proteomes" id="UP000008005">
    <property type="component" value="Plasmid pMCE_3"/>
</dbReference>
<sequence>MVRKKEETKAFTVKFPKSLVEEIDQICVSLYIPRTAWLIKAARLLLEKERIINTEEILAKISEKEKT</sequence>
<dbReference type="KEGG" id="ram:MCE_08660"/>
<name>H8K6D8_RICAG</name>
<reference evidence="2" key="1">
    <citation type="submission" date="2012-02" db="EMBL/GenBank/DDBJ databases">
        <title>Complete genome sequence of Candidatus Rickettsia amblyommii strain GAT-30V.</title>
        <authorList>
            <person name="Johnson S.L."/>
            <person name="Munk A.C."/>
            <person name="Han S."/>
            <person name="Bruce D.C."/>
            <person name="Dasch G.A."/>
        </authorList>
    </citation>
    <scope>NUCLEOTIDE SEQUENCE [LARGE SCALE GENOMIC DNA]</scope>
    <source>
        <strain evidence="2">GAT-30V</strain>
        <plasmid evidence="2">pMCE_3</plasmid>
    </source>
</reference>
<protein>
    <recommendedName>
        <fullName evidence="3">Ribbon-helix-helix, copG family protein</fullName>
    </recommendedName>
</protein>
<gene>
    <name evidence="1" type="ordered locus">MCE_08660</name>
</gene>
<evidence type="ECO:0008006" key="3">
    <source>
        <dbReference type="Google" id="ProtNLM"/>
    </source>
</evidence>
<geneLocation type="plasmid" evidence="1 2">
    <name>pMCE_3</name>
</geneLocation>
<evidence type="ECO:0000313" key="2">
    <source>
        <dbReference type="Proteomes" id="UP000008005"/>
    </source>
</evidence>